<comment type="caution">
    <text evidence="3">The sequence shown here is derived from an EMBL/GenBank/DDBJ whole genome shotgun (WGS) entry which is preliminary data.</text>
</comment>
<dbReference type="Gene3D" id="3.30.428.10">
    <property type="entry name" value="HIT-like"/>
    <property type="match status" value="1"/>
</dbReference>
<dbReference type="PANTHER" id="PTHR23409:SF18">
    <property type="entry name" value="RIBONUCLEOSIDE-DIPHOSPHATE REDUCTASE SUBUNIT M2"/>
    <property type="match status" value="1"/>
</dbReference>
<keyword evidence="4" id="KW-1185">Reference proteome</keyword>
<dbReference type="CDD" id="cd01049">
    <property type="entry name" value="RNRR2"/>
    <property type="match status" value="1"/>
</dbReference>
<comment type="similarity">
    <text evidence="1">Belongs to the ribonucleoside diphosphate reductase small chain family.</text>
</comment>
<evidence type="ECO:0000256" key="1">
    <source>
        <dbReference type="ARBA" id="ARBA00009303"/>
    </source>
</evidence>
<feature type="coiled-coil region" evidence="2">
    <location>
        <begin position="401"/>
        <end position="435"/>
    </location>
</feature>
<gene>
    <name evidence="3" type="ORF">EVOR1521_LOCUS28542</name>
</gene>
<dbReference type="InterPro" id="IPR012348">
    <property type="entry name" value="RNR-like"/>
</dbReference>
<feature type="coiled-coil region" evidence="2">
    <location>
        <begin position="1110"/>
        <end position="1137"/>
    </location>
</feature>
<accession>A0AA36JJA1</accession>
<evidence type="ECO:0000313" key="3">
    <source>
        <dbReference type="EMBL" id="CAJ1406632.1"/>
    </source>
</evidence>
<dbReference type="InterPro" id="IPR036265">
    <property type="entry name" value="HIT-like_sf"/>
</dbReference>
<reference evidence="3" key="1">
    <citation type="submission" date="2023-08" db="EMBL/GenBank/DDBJ databases">
        <authorList>
            <person name="Chen Y."/>
            <person name="Shah S."/>
            <person name="Dougan E. K."/>
            <person name="Thang M."/>
            <person name="Chan C."/>
        </authorList>
    </citation>
    <scope>NUCLEOTIDE SEQUENCE</scope>
</reference>
<dbReference type="InterPro" id="IPR009078">
    <property type="entry name" value="Ferritin-like_SF"/>
</dbReference>
<dbReference type="GO" id="GO:0016491">
    <property type="term" value="F:oxidoreductase activity"/>
    <property type="evidence" value="ECO:0007669"/>
    <property type="project" value="InterPro"/>
</dbReference>
<evidence type="ECO:0000313" key="4">
    <source>
        <dbReference type="Proteomes" id="UP001178507"/>
    </source>
</evidence>
<organism evidence="3 4">
    <name type="scientific">Effrenium voratum</name>
    <dbReference type="NCBI Taxonomy" id="2562239"/>
    <lineage>
        <taxon>Eukaryota</taxon>
        <taxon>Sar</taxon>
        <taxon>Alveolata</taxon>
        <taxon>Dinophyceae</taxon>
        <taxon>Suessiales</taxon>
        <taxon>Symbiodiniaceae</taxon>
        <taxon>Effrenium</taxon>
    </lineage>
</organism>
<name>A0AA36JJA1_9DINO</name>
<dbReference type="Pfam" id="PF00268">
    <property type="entry name" value="Ribonuc_red_sm"/>
    <property type="match status" value="1"/>
</dbReference>
<dbReference type="InterPro" id="IPR000358">
    <property type="entry name" value="RNR_small_fam"/>
</dbReference>
<dbReference type="SUPFAM" id="SSF47240">
    <property type="entry name" value="Ferritin-like"/>
    <property type="match status" value="1"/>
</dbReference>
<dbReference type="SUPFAM" id="SSF54197">
    <property type="entry name" value="HIT-like"/>
    <property type="match status" value="1"/>
</dbReference>
<dbReference type="Gene3D" id="1.10.620.20">
    <property type="entry name" value="Ribonucleotide Reductase, subunit A"/>
    <property type="match status" value="1"/>
</dbReference>
<proteinExistence type="inferred from homology"/>
<dbReference type="GO" id="GO:0009263">
    <property type="term" value="P:deoxyribonucleotide biosynthetic process"/>
    <property type="evidence" value="ECO:0007669"/>
    <property type="project" value="InterPro"/>
</dbReference>
<protein>
    <submittedName>
        <fullName evidence="3">Uncharacterized protein</fullName>
    </submittedName>
</protein>
<feature type="coiled-coil region" evidence="2">
    <location>
        <begin position="945"/>
        <end position="972"/>
    </location>
</feature>
<dbReference type="Proteomes" id="UP001178507">
    <property type="component" value="Unassembled WGS sequence"/>
</dbReference>
<feature type="coiled-coil region" evidence="2">
    <location>
        <begin position="479"/>
        <end position="538"/>
    </location>
</feature>
<evidence type="ECO:0000256" key="2">
    <source>
        <dbReference type="SAM" id="Coils"/>
    </source>
</evidence>
<dbReference type="Pfam" id="PF11969">
    <property type="entry name" value="DcpS_C"/>
    <property type="match status" value="1"/>
</dbReference>
<dbReference type="InterPro" id="IPR030475">
    <property type="entry name" value="RNR_small_AS"/>
</dbReference>
<dbReference type="EMBL" id="CAUJNA010003638">
    <property type="protein sequence ID" value="CAJ1406632.1"/>
    <property type="molecule type" value="Genomic_DNA"/>
</dbReference>
<keyword evidence="2" id="KW-0175">Coiled coil</keyword>
<dbReference type="PROSITE" id="PS00368">
    <property type="entry name" value="RIBORED_SMALL"/>
    <property type="match status" value="1"/>
</dbReference>
<dbReference type="PANTHER" id="PTHR23409">
    <property type="entry name" value="RIBONUCLEOSIDE-DIPHOSPHATE REDUCTASE SMALL CHAIN"/>
    <property type="match status" value="1"/>
</dbReference>
<dbReference type="InterPro" id="IPR033909">
    <property type="entry name" value="RNR_small"/>
</dbReference>
<sequence>MDASACAAERAALRQKLEGSKVVEELSSSAWRLRKGEEDVVVATEVFMDKAEPAIESLLFGALASTGDGWFCNDRYHKQMAKGAADVCVEVIYPATKKDIDKRRKAILVRVPESRDLYDAVTVPKTLQGAEKRDTWVANIIEGKAEQEFVVKELSGNGLVVVKDYKWQKMEVVDDLYYLCLFSDMAVRSLRDLRAEHLPLLKRIRAEVVPGLARKHGVEASALLAYVHYHPTFWYFHVHIVNYHHNMFQSEKSGENLLLTAMDRFRKLEDVISILESTGVTPRALAKLRRKRRFVVAAANQMLQHLSDGFMRGMSMHMDSGALSPMSQEMDFHNSQLRLVREQTANCIKDLNALRAEVMLLKSEHESDRLSHSAAVNTMEGKTIDVQEQFERERRERDGLLHQLSNKVQDMERDVPSMREEVNAMQSQLRNLETAWHPHIEDLQSSFLKEVEARSHAHGKLEQKIAELDAGLAKNGSLHKELHEKHSSAQEHLDKMNREHAHMTGKVAEMQECHNALRKHLEDDKAQKEKALEDLHSTFSQHGKHLSEHTSSSQERLDYLEKLMGDSADRHTRELAATRQRFQDHSAQSKGLQEQMATSLASRVEFLEKSLGDSAAKHCQELRDAHQKITDLHGQITEHSARKHATLQERMDFIEHMIGDNVQRHGEELKKTQQKVSELHGKLGAGPAGSRNNGDSQVTFANRLQYLEQALGDSAAKHQEELSHAHSKLETLHGRMSQMEAAMVDELKHHSEKHSSALDDLKTAHANLSNDKSSLDQHHSNLKERVDYLESMMGDSADHHKKVLEEQKASHTKLANDLRAREASHATMTDRMTYIEQRMGDSFDKHSQELAAAVAKVDAVHARVSEERVAREAHGASLESLRKAHNSMASDKMALEKHHSTLTERIDYLEKALGDSSEKHSRDLEALKAAHQKIASDSKGKEQSHGVVTERLGQLQREKEDLQARHMSLGERVDYLEKLLGESGEKHAQELEKVKAKHAKDLEASSAKLQGHHLGMQERLEFLEGKLGDSAEKHAKELGNVHNKVDQLHSKLLEERSQREEKVQTLHGHVRDQVAGEQKVREERHASMEERLKFLEGLLGDNADKHSKGVEEHTKNVKVLQEKHAGLSERLDYLEKALGDSADKHTQETAAQQLKLEQLHGKLSDHQTSHEAYVAKSQHLIDREKEAREGNHASLVTRLNHLEELLTGHSKDHEGHRAGQAKLGQELKARATAHSSLEERLTYLEKSLGDSADKHAEASKELQLAQAKFEQVHSRLSQVEKHGEHIDELKKVQATASSQKAQQDIAHVSLRERVDFLESSLGDNAEKHSKVGRNLLPCSRFGYPLVAMADLMPAVATSADLATAPKKSRVSDEYKELEKEDSLLQHNPRRWVMFPIQHEELYEFYKKHKASFWTAEEIDLMQDNKDWERLTEGEQHFVKHVLAFFAANGIVPENLAAQFSTEVQMPEARAFYGFQMAMENIHSETYSLLIEQYIKDPAEKDRLFEAVHGMPAVREKAEWAVQWMNREASFTERLVAFAVVEGIFFSGSCCALFWLKKRGLMPGLTFSNELISRDEGLHADFTCFLYGMLQKKLPEDIVHEMIRGAVEVERGFICGALPCDLIGMNKDLMTQYIEFVADRLLSALGHSKVFGSANPFDWMEMISLQGKTNFEKRAGEYQKAGVMAPVEPFTAFALDKDF</sequence>